<organism evidence="2 3">
    <name type="scientific">Jimgerdemannia flammicorona</name>
    <dbReference type="NCBI Taxonomy" id="994334"/>
    <lineage>
        <taxon>Eukaryota</taxon>
        <taxon>Fungi</taxon>
        <taxon>Fungi incertae sedis</taxon>
        <taxon>Mucoromycota</taxon>
        <taxon>Mucoromycotina</taxon>
        <taxon>Endogonomycetes</taxon>
        <taxon>Endogonales</taxon>
        <taxon>Endogonaceae</taxon>
        <taxon>Jimgerdemannia</taxon>
    </lineage>
</organism>
<dbReference type="Proteomes" id="UP000274822">
    <property type="component" value="Unassembled WGS sequence"/>
</dbReference>
<evidence type="ECO:0000313" key="2">
    <source>
        <dbReference type="EMBL" id="RUS28579.1"/>
    </source>
</evidence>
<sequence>MQSKALTHRSLPIHIDNHLILPAFALFVTSSTLLYYYFSTEATRRAFEAARRRHLLQREKLASSEAKYASLRIHGQFANPFVEWRDTPWWETVLFWLGRIRGNSVPSNEEAILRTPPRTHQDLTSALPITKPSFDLLFPPAVSALDGPSRLPPSIRVFGTATPSLSESWVDAATVTASAPTSGIGIPPRIVFDPAPAPEQGPRMTYTWLGQSTSFVTMDGFNILTDPVFRSVGVCRMEEGVMSRLCVHLESPKNTYTLLPRRRFIYIHLTNDHSRSPLPHVARASSTRGSAPSACALCPASLRTSSGSTLCSSRTTTATTLVCMCDFRDPFGHLRMVWRDVVGMKNWVVMC</sequence>
<evidence type="ECO:0000313" key="3">
    <source>
        <dbReference type="Proteomes" id="UP000274822"/>
    </source>
</evidence>
<dbReference type="AlphaFoldDB" id="A0A433QFN5"/>
<dbReference type="InterPro" id="IPR036866">
    <property type="entry name" value="RibonucZ/Hydroxyglut_hydro"/>
</dbReference>
<accession>A0A433QFN5</accession>
<comment type="caution">
    <text evidence="2">The sequence shown here is derived from an EMBL/GenBank/DDBJ whole genome shotgun (WGS) entry which is preliminary data.</text>
</comment>
<name>A0A433QFN5_9FUNG</name>
<gene>
    <name evidence="2" type="ORF">BC938DRAFT_481718</name>
</gene>
<dbReference type="EMBL" id="RBNJ01006426">
    <property type="protein sequence ID" value="RUS28579.1"/>
    <property type="molecule type" value="Genomic_DNA"/>
</dbReference>
<proteinExistence type="predicted"/>
<reference evidence="2 3" key="1">
    <citation type="journal article" date="2018" name="New Phytol.">
        <title>Phylogenomics of Endogonaceae and evolution of mycorrhizas within Mucoromycota.</title>
        <authorList>
            <person name="Chang Y."/>
            <person name="Desiro A."/>
            <person name="Na H."/>
            <person name="Sandor L."/>
            <person name="Lipzen A."/>
            <person name="Clum A."/>
            <person name="Barry K."/>
            <person name="Grigoriev I.V."/>
            <person name="Martin F.M."/>
            <person name="Stajich J.E."/>
            <person name="Smith M.E."/>
            <person name="Bonito G."/>
            <person name="Spatafora J.W."/>
        </authorList>
    </citation>
    <scope>NUCLEOTIDE SEQUENCE [LARGE SCALE GENOMIC DNA]</scope>
    <source>
        <strain evidence="2 3">AD002</strain>
    </source>
</reference>
<keyword evidence="1" id="KW-0472">Membrane</keyword>
<dbReference type="Gene3D" id="3.60.15.10">
    <property type="entry name" value="Ribonuclease Z/Hydroxyacylglutathione hydrolase-like"/>
    <property type="match status" value="1"/>
</dbReference>
<keyword evidence="3" id="KW-1185">Reference proteome</keyword>
<feature type="transmembrane region" description="Helical" evidence="1">
    <location>
        <begin position="20"/>
        <end position="38"/>
    </location>
</feature>
<evidence type="ECO:0000256" key="1">
    <source>
        <dbReference type="SAM" id="Phobius"/>
    </source>
</evidence>
<keyword evidence="1" id="KW-1133">Transmembrane helix</keyword>
<protein>
    <submittedName>
        <fullName evidence="2">Uncharacterized protein</fullName>
    </submittedName>
</protein>
<keyword evidence="1" id="KW-0812">Transmembrane</keyword>